<dbReference type="GO" id="GO:0098797">
    <property type="term" value="C:plasma membrane protein complex"/>
    <property type="evidence" value="ECO:0007669"/>
    <property type="project" value="TreeGrafter"/>
</dbReference>
<dbReference type="EMBL" id="ATHJ01000011">
    <property type="protein sequence ID" value="EPR44992.1"/>
    <property type="molecule type" value="Genomic_DNA"/>
</dbReference>
<keyword evidence="5 8" id="KW-0812">Transmembrane</keyword>
<proteinExistence type="inferred from homology"/>
<feature type="transmembrane region" description="Helical" evidence="8">
    <location>
        <begin position="270"/>
        <end position="296"/>
    </location>
</feature>
<dbReference type="eggNOG" id="COG4591">
    <property type="taxonomic scope" value="Bacteria"/>
</dbReference>
<evidence type="ECO:0000313" key="11">
    <source>
        <dbReference type="EMBL" id="EPR44992.1"/>
    </source>
</evidence>
<dbReference type="RefSeq" id="WP_020875219.1">
    <property type="nucleotide sequence ID" value="NZ_ATHJ01000011.1"/>
</dbReference>
<dbReference type="GO" id="GO:0042953">
    <property type="term" value="P:lipoprotein transport"/>
    <property type="evidence" value="ECO:0007669"/>
    <property type="project" value="InterPro"/>
</dbReference>
<keyword evidence="6 8" id="KW-1133">Transmembrane helix</keyword>
<dbReference type="Pfam" id="PF02687">
    <property type="entry name" value="FtsX"/>
    <property type="match status" value="1"/>
</dbReference>
<dbReference type="Proteomes" id="UP000014977">
    <property type="component" value="Unassembled WGS sequence"/>
</dbReference>
<feature type="transmembrane region" description="Helical" evidence="8">
    <location>
        <begin position="20"/>
        <end position="46"/>
    </location>
</feature>
<keyword evidence="7 8" id="KW-0472">Membrane</keyword>
<reference evidence="11 12" key="1">
    <citation type="journal article" date="2013" name="Genome Announc.">
        <title>Draft genome sequences for three mercury-methylating, sulfate-reducing bacteria.</title>
        <authorList>
            <person name="Brown S.D."/>
            <person name="Hurt R.A.Jr."/>
            <person name="Gilmour C.C."/>
            <person name="Elias D.A."/>
        </authorList>
    </citation>
    <scope>NUCLEOTIDE SEQUENCE [LARGE SCALE GENOMIC DNA]</scope>
    <source>
        <strain evidence="11 12">DSM 2059</strain>
    </source>
</reference>
<evidence type="ECO:0000256" key="5">
    <source>
        <dbReference type="ARBA" id="ARBA00022692"/>
    </source>
</evidence>
<dbReference type="GO" id="GO:0044874">
    <property type="term" value="P:lipoprotein localization to outer membrane"/>
    <property type="evidence" value="ECO:0007669"/>
    <property type="project" value="TreeGrafter"/>
</dbReference>
<organism evidence="11 12">
    <name type="scientific">Desulfococcus multivorans DSM 2059</name>
    <dbReference type="NCBI Taxonomy" id="1121405"/>
    <lineage>
        <taxon>Bacteria</taxon>
        <taxon>Pseudomonadati</taxon>
        <taxon>Thermodesulfobacteriota</taxon>
        <taxon>Desulfobacteria</taxon>
        <taxon>Desulfobacterales</taxon>
        <taxon>Desulfococcaceae</taxon>
        <taxon>Desulfococcus</taxon>
    </lineage>
</organism>
<dbReference type="InterPro" id="IPR025857">
    <property type="entry name" value="MacB_PCD"/>
</dbReference>
<accession>S7U6L4</accession>
<dbReference type="NCBIfam" id="TIGR02212">
    <property type="entry name" value="lolCE"/>
    <property type="match status" value="1"/>
</dbReference>
<dbReference type="PATRIC" id="fig|1121405.3.peg.191"/>
<evidence type="ECO:0000256" key="4">
    <source>
        <dbReference type="ARBA" id="ARBA00022475"/>
    </source>
</evidence>
<dbReference type="Pfam" id="PF12704">
    <property type="entry name" value="MacB_PCD"/>
    <property type="match status" value="1"/>
</dbReference>
<dbReference type="STRING" id="897.B2D07_12045"/>
<evidence type="ECO:0000256" key="6">
    <source>
        <dbReference type="ARBA" id="ARBA00022989"/>
    </source>
</evidence>
<evidence type="ECO:0000256" key="8">
    <source>
        <dbReference type="SAM" id="Phobius"/>
    </source>
</evidence>
<keyword evidence="3" id="KW-0813">Transport</keyword>
<feature type="domain" description="ABC3 transporter permease C-terminal" evidence="9">
    <location>
        <begin position="272"/>
        <end position="398"/>
    </location>
</feature>
<dbReference type="AlphaFoldDB" id="S7U6L4"/>
<dbReference type="InterPro" id="IPR011925">
    <property type="entry name" value="LolCE_TM"/>
</dbReference>
<keyword evidence="11" id="KW-0449">Lipoprotein</keyword>
<keyword evidence="4" id="KW-1003">Cell membrane</keyword>
<feature type="transmembrane region" description="Helical" evidence="8">
    <location>
        <begin position="364"/>
        <end position="388"/>
    </location>
</feature>
<dbReference type="InterPro" id="IPR003838">
    <property type="entry name" value="ABC3_permease_C"/>
</dbReference>
<evidence type="ECO:0000259" key="9">
    <source>
        <dbReference type="Pfam" id="PF02687"/>
    </source>
</evidence>
<evidence type="ECO:0000256" key="2">
    <source>
        <dbReference type="ARBA" id="ARBA00005236"/>
    </source>
</evidence>
<comment type="subcellular location">
    <subcellularLocation>
        <location evidence="1">Cell membrane</location>
        <topology evidence="1">Multi-pass membrane protein</topology>
    </subcellularLocation>
</comment>
<feature type="domain" description="MacB-like periplasmic core" evidence="10">
    <location>
        <begin position="25"/>
        <end position="239"/>
    </location>
</feature>
<keyword evidence="12" id="KW-1185">Reference proteome</keyword>
<name>S7U6L4_DESML</name>
<evidence type="ECO:0000256" key="7">
    <source>
        <dbReference type="ARBA" id="ARBA00023136"/>
    </source>
</evidence>
<dbReference type="PANTHER" id="PTHR30489:SF0">
    <property type="entry name" value="LIPOPROTEIN-RELEASING SYSTEM TRANSMEMBRANE PROTEIN LOLE"/>
    <property type="match status" value="1"/>
</dbReference>
<evidence type="ECO:0000256" key="3">
    <source>
        <dbReference type="ARBA" id="ARBA00022448"/>
    </source>
</evidence>
<dbReference type="OrthoDB" id="9808461at2"/>
<dbReference type="InterPro" id="IPR051447">
    <property type="entry name" value="Lipoprotein-release_system"/>
</dbReference>
<evidence type="ECO:0000259" key="10">
    <source>
        <dbReference type="Pfam" id="PF12704"/>
    </source>
</evidence>
<comment type="similarity">
    <text evidence="2">Belongs to the ABC-4 integral membrane protein family. LolC/E subfamily.</text>
</comment>
<sequence length="405" mass="44222">MAFEYFIGNRYLITRKKQTFISLITFLSTAGVAVGVMVMIVVIAVMSGAESELRSRMLGITAHAVILRHGGEFTNYSQTLQKLRQTPDVTAATPYIFTQVMLRSASAVTGVVLRGIDPATAGTVIRSLDRKALDALNHTGQSGKAVPGIVLGKELANLLGVAPGKRVSLIIPGGGIAKLPTVRQFQVVDTFESGLYEFDKGMAYATLSDVQRILQVQDAVSGIEIRVNDIYRAGEISQRAAESLGHEYWGQDWMRMNRNIFSALKLQKTVMFIILALIVLVAAFNIASTLIMMVMGKTGDIAILKAMGATDRSIRKIFVYKGMAIGTVGTLLGTIGGFILSGVLKRYHFIELPKDVYFFTTLPVSLEFLDVIVIVLSTLAVCYVSTLYPARRAARYNPVEAFRYG</sequence>
<gene>
    <name evidence="11" type="ORF">dsmv_1028</name>
</gene>
<evidence type="ECO:0000256" key="1">
    <source>
        <dbReference type="ARBA" id="ARBA00004651"/>
    </source>
</evidence>
<evidence type="ECO:0000313" key="12">
    <source>
        <dbReference type="Proteomes" id="UP000014977"/>
    </source>
</evidence>
<protein>
    <submittedName>
        <fullName evidence="11">Lipoprotein releasing system, transmembrane protein, LolC/E family</fullName>
    </submittedName>
</protein>
<comment type="caution">
    <text evidence="11">The sequence shown here is derived from an EMBL/GenBank/DDBJ whole genome shotgun (WGS) entry which is preliminary data.</text>
</comment>
<dbReference type="PANTHER" id="PTHR30489">
    <property type="entry name" value="LIPOPROTEIN-RELEASING SYSTEM TRANSMEMBRANE PROTEIN LOLE"/>
    <property type="match status" value="1"/>
</dbReference>
<feature type="transmembrane region" description="Helical" evidence="8">
    <location>
        <begin position="317"/>
        <end position="344"/>
    </location>
</feature>